<name>A0A8J4UZ02_9MYCE</name>
<reference evidence="3" key="1">
    <citation type="submission" date="2020-01" db="EMBL/GenBank/DDBJ databases">
        <title>Development of genomics and gene disruption for Polysphondylium violaceum indicates a role for the polyketide synthase stlB in stalk morphogenesis.</title>
        <authorList>
            <person name="Narita B."/>
            <person name="Kawabe Y."/>
            <person name="Kin K."/>
            <person name="Saito T."/>
            <person name="Gibbs R."/>
            <person name="Kuspa A."/>
            <person name="Muzny D."/>
            <person name="Queller D."/>
            <person name="Richards S."/>
            <person name="Strassman J."/>
            <person name="Sucgang R."/>
            <person name="Worley K."/>
            <person name="Schaap P."/>
        </authorList>
    </citation>
    <scope>NUCLEOTIDE SEQUENCE</scope>
    <source>
        <strain evidence="3">QSvi11</strain>
    </source>
</reference>
<dbReference type="Proteomes" id="UP000695562">
    <property type="component" value="Unassembled WGS sequence"/>
</dbReference>
<keyword evidence="4" id="KW-1185">Reference proteome</keyword>
<dbReference type="InterPro" id="IPR039491">
    <property type="entry name" value="REX1-B"/>
</dbReference>
<accession>A0A8J4UZ02</accession>
<dbReference type="PANTHER" id="PTHR28309">
    <property type="entry name" value="REQUIRED FOR EXCISION 1-B DOMAIN-CONTAINING PROTEIN"/>
    <property type="match status" value="1"/>
</dbReference>
<dbReference type="AlphaFoldDB" id="A0A8J4UZ02"/>
<evidence type="ECO:0000313" key="3">
    <source>
        <dbReference type="EMBL" id="KAF2072268.1"/>
    </source>
</evidence>
<proteinExistence type="predicted"/>
<feature type="coiled-coil region" evidence="1">
    <location>
        <begin position="149"/>
        <end position="187"/>
    </location>
</feature>
<gene>
    <name evidence="3" type="ORF">CYY_006422</name>
</gene>
<evidence type="ECO:0000256" key="2">
    <source>
        <dbReference type="SAM" id="MobiDB-lite"/>
    </source>
</evidence>
<dbReference type="EMBL" id="AJWJ01000295">
    <property type="protein sequence ID" value="KAF2072268.1"/>
    <property type="molecule type" value="Genomic_DNA"/>
</dbReference>
<feature type="region of interest" description="Disordered" evidence="2">
    <location>
        <begin position="190"/>
        <end position="211"/>
    </location>
</feature>
<evidence type="ECO:0000256" key="1">
    <source>
        <dbReference type="SAM" id="Coils"/>
    </source>
</evidence>
<protein>
    <submittedName>
        <fullName evidence="3">Uncharacterized protein</fullName>
    </submittedName>
</protein>
<keyword evidence="1" id="KW-0175">Coiled coil</keyword>
<organism evidence="3 4">
    <name type="scientific">Polysphondylium violaceum</name>
    <dbReference type="NCBI Taxonomy" id="133409"/>
    <lineage>
        <taxon>Eukaryota</taxon>
        <taxon>Amoebozoa</taxon>
        <taxon>Evosea</taxon>
        <taxon>Eumycetozoa</taxon>
        <taxon>Dictyostelia</taxon>
        <taxon>Dictyosteliales</taxon>
        <taxon>Dictyosteliaceae</taxon>
        <taxon>Polysphondylium</taxon>
    </lineage>
</organism>
<sequence>MDSINFESLNVDKEKQFIELLNNSSDTDKLSLFFNLQEQRISVNNRFNEGFKLYLENQNDQEYQKNCNTITGLISSISKEIIQIENSLYKTQPNWSKTIKTIRDLEKQKFILTTKYQILRSEIVGNEELSKHLRTEEQPTGGSCLYEHIETCQEQLSTCKNEMNKIINDINEKLEELRYELTELNAQTPQEEIKVTGQCSHAGHDHDHHHH</sequence>
<feature type="compositionally biased region" description="Basic and acidic residues" evidence="2">
    <location>
        <begin position="202"/>
        <end position="211"/>
    </location>
</feature>
<dbReference type="Pfam" id="PF14966">
    <property type="entry name" value="DNA_repr_REX1B"/>
    <property type="match status" value="1"/>
</dbReference>
<dbReference type="OrthoDB" id="434723at2759"/>
<comment type="caution">
    <text evidence="3">The sequence shown here is derived from an EMBL/GenBank/DDBJ whole genome shotgun (WGS) entry which is preliminary data.</text>
</comment>
<dbReference type="PANTHER" id="PTHR28309:SF1">
    <property type="entry name" value="REQUIRED FOR EXCISION 1-B DOMAIN-CONTAINING PROTEIN"/>
    <property type="match status" value="1"/>
</dbReference>
<evidence type="ECO:0000313" key="4">
    <source>
        <dbReference type="Proteomes" id="UP000695562"/>
    </source>
</evidence>